<dbReference type="SMART" id="SM00020">
    <property type="entry name" value="Tryp_SPc"/>
    <property type="match status" value="1"/>
</dbReference>
<evidence type="ECO:0000256" key="5">
    <source>
        <dbReference type="ARBA" id="ARBA00022825"/>
    </source>
</evidence>
<protein>
    <recommendedName>
        <fullName evidence="8">trypsin</fullName>
        <ecNumber evidence="8">3.4.21.4</ecNumber>
    </recommendedName>
</protein>
<evidence type="ECO:0000313" key="12">
    <source>
        <dbReference type="EMBL" id="CAG9562010.1"/>
    </source>
</evidence>
<feature type="signal peptide" evidence="10">
    <location>
        <begin position="1"/>
        <end position="18"/>
    </location>
</feature>
<dbReference type="CDD" id="cd00190">
    <property type="entry name" value="Tryp_SPc"/>
    <property type="match status" value="1"/>
</dbReference>
<dbReference type="GO" id="GO:0005576">
    <property type="term" value="C:extracellular region"/>
    <property type="evidence" value="ECO:0007669"/>
    <property type="project" value="UniProtKB-SubCell"/>
</dbReference>
<dbReference type="PANTHER" id="PTHR24252">
    <property type="entry name" value="ACROSIN-RELATED"/>
    <property type="match status" value="1"/>
</dbReference>
<dbReference type="InterPro" id="IPR001314">
    <property type="entry name" value="Peptidase_S1A"/>
</dbReference>
<evidence type="ECO:0000259" key="11">
    <source>
        <dbReference type="PROSITE" id="PS50240"/>
    </source>
</evidence>
<feature type="chain" id="PRO_5035147279" description="trypsin" evidence="10">
    <location>
        <begin position="19"/>
        <end position="379"/>
    </location>
</feature>
<dbReference type="GO" id="GO:0016485">
    <property type="term" value="P:protein processing"/>
    <property type="evidence" value="ECO:0007669"/>
    <property type="project" value="UniProtKB-ARBA"/>
</dbReference>
<dbReference type="Gene3D" id="2.40.10.10">
    <property type="entry name" value="Trypsin-like serine proteases"/>
    <property type="match status" value="2"/>
</dbReference>
<dbReference type="PANTHER" id="PTHR24252:SF7">
    <property type="entry name" value="HYALIN"/>
    <property type="match status" value="1"/>
</dbReference>
<dbReference type="Pfam" id="PF00089">
    <property type="entry name" value="Trypsin"/>
    <property type="match status" value="1"/>
</dbReference>
<name>A0A8J2QFQ0_9NEOP</name>
<evidence type="ECO:0000256" key="1">
    <source>
        <dbReference type="ARBA" id="ARBA00004613"/>
    </source>
</evidence>
<dbReference type="FunFam" id="2.40.10.10:FF:000047">
    <property type="entry name" value="Trypsin eta"/>
    <property type="match status" value="1"/>
</dbReference>
<sequence>MYLKLIVYCNLLILTVFAGEVDDKCRPNASIKEGTCKLITDCEVALRSIKKNQGHPYARCGFSKSFEIVCCPDQVDLQPTVTMNPFKRTTSARPADKFGEVDTRTVRIADEACKQIIKNRLPPLGLHIIGGVEASPGEFPHMVALGYGGPDVYEFNCGASLLSELYALTAAHCVDTLTQIKPTIARMGVVELGEKTFNPNTDYRIADILIHPDYLRRTKYHDLSLVRMERPAEFGVNIGPICLYTNLQDPTTSLTVTGWGKTSITKEDKSDVLLKANVTVVARSKCGQSYSNWRKLPSGILKEQICAGDPQGLKDTCQGDSGGPLQGLDDHDGQYRLVGVTSFGRGCGSPVPGVYTRVAHYLDWIESVVWPNGLDTSSN</sequence>
<dbReference type="InterPro" id="IPR033116">
    <property type="entry name" value="TRYPSIN_SER"/>
</dbReference>
<dbReference type="InterPro" id="IPR009003">
    <property type="entry name" value="Peptidase_S1_PA"/>
</dbReference>
<dbReference type="Proteomes" id="UP000789524">
    <property type="component" value="Unassembled WGS sequence"/>
</dbReference>
<evidence type="ECO:0000313" key="13">
    <source>
        <dbReference type="Proteomes" id="UP000789524"/>
    </source>
</evidence>
<evidence type="ECO:0000256" key="8">
    <source>
        <dbReference type="ARBA" id="ARBA00038868"/>
    </source>
</evidence>
<dbReference type="PROSITE" id="PS00134">
    <property type="entry name" value="TRYPSIN_HIS"/>
    <property type="match status" value="1"/>
</dbReference>
<evidence type="ECO:0000256" key="6">
    <source>
        <dbReference type="ARBA" id="ARBA00023157"/>
    </source>
</evidence>
<comment type="subcellular location">
    <subcellularLocation>
        <location evidence="1">Secreted</location>
    </subcellularLocation>
</comment>
<keyword evidence="5 9" id="KW-0720">Serine protease</keyword>
<comment type="caution">
    <text evidence="12">The sequence shown here is derived from an EMBL/GenBank/DDBJ whole genome shotgun (WGS) entry which is preliminary data.</text>
</comment>
<dbReference type="GO" id="GO:0004252">
    <property type="term" value="F:serine-type endopeptidase activity"/>
    <property type="evidence" value="ECO:0007669"/>
    <property type="project" value="UniProtKB-EC"/>
</dbReference>
<keyword evidence="10" id="KW-0732">Signal</keyword>
<dbReference type="PROSITE" id="PS00135">
    <property type="entry name" value="TRYPSIN_SER"/>
    <property type="match status" value="1"/>
</dbReference>
<evidence type="ECO:0000256" key="9">
    <source>
        <dbReference type="RuleBase" id="RU363034"/>
    </source>
</evidence>
<dbReference type="SUPFAM" id="SSF50494">
    <property type="entry name" value="Trypsin-like serine proteases"/>
    <property type="match status" value="1"/>
</dbReference>
<dbReference type="InterPro" id="IPR018114">
    <property type="entry name" value="TRYPSIN_HIS"/>
</dbReference>
<reference evidence="12" key="1">
    <citation type="submission" date="2021-09" db="EMBL/GenBank/DDBJ databases">
        <authorList>
            <person name="Martin H S."/>
        </authorList>
    </citation>
    <scope>NUCLEOTIDE SEQUENCE</scope>
</reference>
<gene>
    <name evidence="12" type="ORF">DCHRY22_LOCUS3422</name>
</gene>
<dbReference type="InterPro" id="IPR001254">
    <property type="entry name" value="Trypsin_dom"/>
</dbReference>
<proteinExistence type="predicted"/>
<keyword evidence="2" id="KW-0964">Secreted</keyword>
<feature type="domain" description="Peptidase S1" evidence="11">
    <location>
        <begin position="128"/>
        <end position="370"/>
    </location>
</feature>
<dbReference type="EMBL" id="CAKASE010000047">
    <property type="protein sequence ID" value="CAG9562010.1"/>
    <property type="molecule type" value="Genomic_DNA"/>
</dbReference>
<evidence type="ECO:0000256" key="2">
    <source>
        <dbReference type="ARBA" id="ARBA00022525"/>
    </source>
</evidence>
<accession>A0A8J2QFQ0</accession>
<evidence type="ECO:0000256" key="3">
    <source>
        <dbReference type="ARBA" id="ARBA00022670"/>
    </source>
</evidence>
<dbReference type="EC" id="3.4.21.4" evidence="8"/>
<dbReference type="PROSITE" id="PS50240">
    <property type="entry name" value="TRYPSIN_DOM"/>
    <property type="match status" value="1"/>
</dbReference>
<keyword evidence="3 9" id="KW-0645">Protease</keyword>
<dbReference type="PRINTS" id="PR00722">
    <property type="entry name" value="CHYMOTRYPSIN"/>
</dbReference>
<organism evidence="12 13">
    <name type="scientific">Danaus chrysippus</name>
    <name type="common">African queen</name>
    <dbReference type="NCBI Taxonomy" id="151541"/>
    <lineage>
        <taxon>Eukaryota</taxon>
        <taxon>Metazoa</taxon>
        <taxon>Ecdysozoa</taxon>
        <taxon>Arthropoda</taxon>
        <taxon>Hexapoda</taxon>
        <taxon>Insecta</taxon>
        <taxon>Pterygota</taxon>
        <taxon>Neoptera</taxon>
        <taxon>Endopterygota</taxon>
        <taxon>Lepidoptera</taxon>
        <taxon>Glossata</taxon>
        <taxon>Ditrysia</taxon>
        <taxon>Papilionoidea</taxon>
        <taxon>Nymphalidae</taxon>
        <taxon>Danainae</taxon>
        <taxon>Danaini</taxon>
        <taxon>Danaina</taxon>
        <taxon>Danaus</taxon>
        <taxon>Anosia</taxon>
    </lineage>
</organism>
<evidence type="ECO:0000256" key="10">
    <source>
        <dbReference type="SAM" id="SignalP"/>
    </source>
</evidence>
<dbReference type="OrthoDB" id="6357057at2759"/>
<keyword evidence="6" id="KW-1015">Disulfide bond</keyword>
<keyword evidence="4 9" id="KW-0378">Hydrolase</keyword>
<evidence type="ECO:0000256" key="4">
    <source>
        <dbReference type="ARBA" id="ARBA00022801"/>
    </source>
</evidence>
<evidence type="ECO:0000256" key="7">
    <source>
        <dbReference type="ARBA" id="ARBA00036320"/>
    </source>
</evidence>
<comment type="catalytic activity">
    <reaction evidence="7">
        <text>Preferential cleavage: Arg-|-Xaa, Lys-|-Xaa.</text>
        <dbReference type="EC" id="3.4.21.4"/>
    </reaction>
</comment>
<keyword evidence="13" id="KW-1185">Reference proteome</keyword>
<dbReference type="AlphaFoldDB" id="A0A8J2QFQ0"/>
<dbReference type="InterPro" id="IPR043504">
    <property type="entry name" value="Peptidase_S1_PA_chymotrypsin"/>
</dbReference>